<sequence>MGIIKGIAVFDQYQADGPAVGQIHGSDNPAEPISPDVPSMYTQVLAPYQTPQILTGLPGIILGRTSVMPQLRAVDPLKAYFFA</sequence>
<dbReference type="Proteomes" id="UP000095200">
    <property type="component" value="Unassembled WGS sequence"/>
</dbReference>
<reference evidence="2" key="1">
    <citation type="submission" date="2016-06" db="EMBL/GenBank/DDBJ databases">
        <title>Draft genome sequence of Desulfoplanes formicivorans strain Pf12B.</title>
        <authorList>
            <person name="Watanabe M."/>
            <person name="Kojima H."/>
            <person name="Fukui M."/>
        </authorList>
    </citation>
    <scope>NUCLEOTIDE SEQUENCE [LARGE SCALE GENOMIC DNA]</scope>
    <source>
        <strain evidence="2">Pf12B</strain>
    </source>
</reference>
<comment type="caution">
    <text evidence="1">The sequence shown here is derived from an EMBL/GenBank/DDBJ whole genome shotgun (WGS) entry which is preliminary data.</text>
</comment>
<proteinExistence type="predicted"/>
<protein>
    <submittedName>
        <fullName evidence="1">Uncharacterized protein</fullName>
    </submittedName>
</protein>
<dbReference type="AlphaFoldDB" id="A0A194ALP2"/>
<gene>
    <name evidence="1" type="ORF">DPF_2308</name>
</gene>
<evidence type="ECO:0000313" key="2">
    <source>
        <dbReference type="Proteomes" id="UP000095200"/>
    </source>
</evidence>
<evidence type="ECO:0000313" key="1">
    <source>
        <dbReference type="EMBL" id="GAU09579.1"/>
    </source>
</evidence>
<name>A0A194ALP2_9BACT</name>
<organism evidence="1 2">
    <name type="scientific">Desulfoplanes formicivorans</name>
    <dbReference type="NCBI Taxonomy" id="1592317"/>
    <lineage>
        <taxon>Bacteria</taxon>
        <taxon>Pseudomonadati</taxon>
        <taxon>Thermodesulfobacteriota</taxon>
        <taxon>Desulfovibrionia</taxon>
        <taxon>Desulfovibrionales</taxon>
        <taxon>Desulfoplanaceae</taxon>
        <taxon>Desulfoplanes</taxon>
    </lineage>
</organism>
<keyword evidence="2" id="KW-1185">Reference proteome</keyword>
<dbReference type="EMBL" id="BDFE01000020">
    <property type="protein sequence ID" value="GAU09579.1"/>
    <property type="molecule type" value="Genomic_DNA"/>
</dbReference>
<accession>A0A194ALP2</accession>